<keyword evidence="7" id="KW-0694">RNA-binding</keyword>
<dbReference type="HOGENOM" id="CLU_078569_0_0_1"/>
<dbReference type="GO" id="GO:0016075">
    <property type="term" value="P:rRNA catabolic process"/>
    <property type="evidence" value="ECO:0007669"/>
    <property type="project" value="TreeGrafter"/>
</dbReference>
<dbReference type="GO" id="GO:0000177">
    <property type="term" value="C:cytoplasmic exosome (RNase complex)"/>
    <property type="evidence" value="ECO:0007669"/>
    <property type="project" value="EnsemblFungi"/>
</dbReference>
<accession>G8JVA7</accession>
<dbReference type="OrthoDB" id="2504340at2759"/>
<dbReference type="KEGG" id="erc:Ecym_6203"/>
<dbReference type="Pfam" id="PF01138">
    <property type="entry name" value="RNase_PH"/>
    <property type="match status" value="1"/>
</dbReference>
<dbReference type="InterPro" id="IPR027408">
    <property type="entry name" value="PNPase/RNase_PH_dom_sf"/>
</dbReference>
<dbReference type="EMBL" id="CP002502">
    <property type="protein sequence ID" value="AET40586.1"/>
    <property type="molecule type" value="Genomic_DNA"/>
</dbReference>
<dbReference type="GO" id="GO:0034475">
    <property type="term" value="P:U4 snRNA 3'-end processing"/>
    <property type="evidence" value="ECO:0007669"/>
    <property type="project" value="EnsemblFungi"/>
</dbReference>
<evidence type="ECO:0000256" key="5">
    <source>
        <dbReference type="ARBA" id="ARBA00022552"/>
    </source>
</evidence>
<evidence type="ECO:0000313" key="10">
    <source>
        <dbReference type="EMBL" id="AET40586.1"/>
    </source>
</evidence>
<evidence type="ECO:0000256" key="1">
    <source>
        <dbReference type="ARBA" id="ARBA00004123"/>
    </source>
</evidence>
<evidence type="ECO:0000256" key="2">
    <source>
        <dbReference type="ARBA" id="ARBA00004496"/>
    </source>
</evidence>
<feature type="domain" description="Exoribonuclease phosphorolytic" evidence="9">
    <location>
        <begin position="48"/>
        <end position="180"/>
    </location>
</feature>
<dbReference type="GO" id="GO:0071035">
    <property type="term" value="P:nuclear polyadenylation-dependent rRNA catabolic process"/>
    <property type="evidence" value="ECO:0007669"/>
    <property type="project" value="EnsemblFungi"/>
</dbReference>
<sequence>MNVQDRRRILGPQNAKPITFSSVRSETDAGSSTEDDNARLVEKDGQGSMFIKSGLVSNANGSSYLELNGNSHYSLLVTSVYGPRPIRGSFTSQATVSVQFKEVTLERWSSGEVMEICNFLTNVFNAVIRLERYPKSGIDIFLNLIQHSDSKKSEEDISLVSILPYCINGITLALVDAGIEVVDMVSAGRYNRNVIAFGKNGEEIVGYWQDDNEEDILNVVQKCREEYFKGRETMVNYLVSKNSDSM</sequence>
<dbReference type="PANTHER" id="PTHR11953">
    <property type="entry name" value="EXOSOME COMPLEX COMPONENT"/>
    <property type="match status" value="1"/>
</dbReference>
<keyword evidence="8" id="KW-0539">Nucleus</keyword>
<dbReference type="GO" id="GO:0071028">
    <property type="term" value="P:nuclear mRNA surveillance"/>
    <property type="evidence" value="ECO:0007669"/>
    <property type="project" value="EnsemblFungi"/>
</dbReference>
<dbReference type="Proteomes" id="UP000006790">
    <property type="component" value="Chromosome 6"/>
</dbReference>
<dbReference type="GO" id="GO:0000467">
    <property type="term" value="P:exonucleolytic trimming to generate mature 3'-end of 5.8S rRNA from tricistronic rRNA transcript (SSU-rRNA, 5.8S rRNA, LSU-rRNA)"/>
    <property type="evidence" value="ECO:0007669"/>
    <property type="project" value="EnsemblFungi"/>
</dbReference>
<dbReference type="GO" id="GO:0071051">
    <property type="term" value="P:poly(A)-dependent snoRNA 3'-end processing"/>
    <property type="evidence" value="ECO:0007669"/>
    <property type="project" value="EnsemblFungi"/>
</dbReference>
<organism evidence="10 11">
    <name type="scientific">Eremothecium cymbalariae (strain CBS 270.75 / DBVPG 7215 / KCTC 17166 / NRRL Y-17582)</name>
    <name type="common">Yeast</name>
    <dbReference type="NCBI Taxonomy" id="931890"/>
    <lineage>
        <taxon>Eukaryota</taxon>
        <taxon>Fungi</taxon>
        <taxon>Dikarya</taxon>
        <taxon>Ascomycota</taxon>
        <taxon>Saccharomycotina</taxon>
        <taxon>Saccharomycetes</taxon>
        <taxon>Saccharomycetales</taxon>
        <taxon>Saccharomycetaceae</taxon>
        <taxon>Eremothecium</taxon>
    </lineage>
</organism>
<keyword evidence="4" id="KW-0963">Cytoplasm</keyword>
<dbReference type="PANTHER" id="PTHR11953:SF2">
    <property type="entry name" value="EXOSOME COMPLEX COMPONENT MTR3"/>
    <property type="match status" value="1"/>
</dbReference>
<dbReference type="FunCoup" id="G8JVA7">
    <property type="interactions" value="168"/>
</dbReference>
<dbReference type="InterPro" id="IPR050080">
    <property type="entry name" value="RNase_PH"/>
</dbReference>
<evidence type="ECO:0000256" key="6">
    <source>
        <dbReference type="ARBA" id="ARBA00022835"/>
    </source>
</evidence>
<dbReference type="InParanoid" id="G8JVA7"/>
<dbReference type="GO" id="GO:0003723">
    <property type="term" value="F:RNA binding"/>
    <property type="evidence" value="ECO:0007669"/>
    <property type="project" value="UniProtKB-KW"/>
</dbReference>
<dbReference type="GO" id="GO:0071039">
    <property type="term" value="P:nuclear polyadenylation-dependent CUT catabolic process"/>
    <property type="evidence" value="ECO:0007669"/>
    <property type="project" value="EnsemblFungi"/>
</dbReference>
<dbReference type="AlphaFoldDB" id="G8JVA7"/>
<dbReference type="GeneID" id="11472237"/>
<keyword evidence="11" id="KW-1185">Reference proteome</keyword>
<name>G8JVA7_ERECY</name>
<comment type="similarity">
    <text evidence="3">Belongs to the RNase PH family.</text>
</comment>
<protein>
    <recommendedName>
        <fullName evidence="9">Exoribonuclease phosphorolytic domain-containing protein</fullName>
    </recommendedName>
</protein>
<dbReference type="RefSeq" id="XP_003647403.1">
    <property type="nucleotide sequence ID" value="XM_003647355.1"/>
</dbReference>
<gene>
    <name evidence="10" type="ordered locus">Ecym_6203</name>
</gene>
<evidence type="ECO:0000313" key="11">
    <source>
        <dbReference type="Proteomes" id="UP000006790"/>
    </source>
</evidence>
<evidence type="ECO:0000259" key="9">
    <source>
        <dbReference type="Pfam" id="PF01138"/>
    </source>
</evidence>
<proteinExistence type="inferred from homology"/>
<dbReference type="Gene3D" id="3.30.230.70">
    <property type="entry name" value="GHMP Kinase, N-terminal domain"/>
    <property type="match status" value="1"/>
</dbReference>
<evidence type="ECO:0000256" key="3">
    <source>
        <dbReference type="ARBA" id="ARBA00006678"/>
    </source>
</evidence>
<dbReference type="InterPro" id="IPR020568">
    <property type="entry name" value="Ribosomal_Su5_D2-typ_SF"/>
</dbReference>
<dbReference type="InterPro" id="IPR001247">
    <property type="entry name" value="ExoRNase_PH_dom1"/>
</dbReference>
<keyword evidence="6" id="KW-0271">Exosome</keyword>
<dbReference type="GO" id="GO:0000176">
    <property type="term" value="C:nuclear exosome (RNase complex)"/>
    <property type="evidence" value="ECO:0007669"/>
    <property type="project" value="EnsemblFungi"/>
</dbReference>
<comment type="subcellular location">
    <subcellularLocation>
        <location evidence="2">Cytoplasm</location>
    </subcellularLocation>
    <subcellularLocation>
        <location evidence="1">Nucleus</location>
    </subcellularLocation>
</comment>
<keyword evidence="5" id="KW-0698">rRNA processing</keyword>
<reference evidence="11" key="1">
    <citation type="journal article" date="2012" name="G3 (Bethesda)">
        <title>Pichia sorbitophila, an interspecies yeast hybrid reveals early steps of genome resolution following polyploidization.</title>
        <authorList>
            <person name="Leh Louis V."/>
            <person name="Despons L."/>
            <person name="Friedrich A."/>
            <person name="Martin T."/>
            <person name="Durrens P."/>
            <person name="Casaregola S."/>
            <person name="Neuveglise C."/>
            <person name="Fairhead C."/>
            <person name="Marck C."/>
            <person name="Cruz J.A."/>
            <person name="Straub M.L."/>
            <person name="Kugler V."/>
            <person name="Sacerdot C."/>
            <person name="Uzunov Z."/>
            <person name="Thierry A."/>
            <person name="Weiss S."/>
            <person name="Bleykasten C."/>
            <person name="De Montigny J."/>
            <person name="Jacques N."/>
            <person name="Jung P."/>
            <person name="Lemaire M."/>
            <person name="Mallet S."/>
            <person name="Morel G."/>
            <person name="Richard G.F."/>
            <person name="Sarkar A."/>
            <person name="Savel G."/>
            <person name="Schacherer J."/>
            <person name="Seret M.L."/>
            <person name="Talla E."/>
            <person name="Samson G."/>
            <person name="Jubin C."/>
            <person name="Poulain J."/>
            <person name="Vacherie B."/>
            <person name="Barbe V."/>
            <person name="Pelletier E."/>
            <person name="Sherman D.J."/>
            <person name="Westhof E."/>
            <person name="Weissenbach J."/>
            <person name="Baret P.V."/>
            <person name="Wincker P."/>
            <person name="Gaillardin C."/>
            <person name="Dujon B."/>
            <person name="Souciet J.L."/>
        </authorList>
    </citation>
    <scope>NUCLEOTIDE SEQUENCE [LARGE SCALE GENOMIC DNA]</scope>
    <source>
        <strain evidence="11">CBS 270.75 / DBVPG 7215 / KCTC 17166 / NRRL Y-17582</strain>
    </source>
</reference>
<dbReference type="GO" id="GO:0005730">
    <property type="term" value="C:nucleolus"/>
    <property type="evidence" value="ECO:0007669"/>
    <property type="project" value="UniProtKB-SubCell"/>
</dbReference>
<dbReference type="eggNOG" id="KOG1068">
    <property type="taxonomic scope" value="Eukaryota"/>
</dbReference>
<dbReference type="SUPFAM" id="SSF54211">
    <property type="entry name" value="Ribosomal protein S5 domain 2-like"/>
    <property type="match status" value="1"/>
</dbReference>
<evidence type="ECO:0000256" key="7">
    <source>
        <dbReference type="ARBA" id="ARBA00022884"/>
    </source>
</evidence>
<dbReference type="STRING" id="931890.G8JVA7"/>
<evidence type="ECO:0000256" key="8">
    <source>
        <dbReference type="ARBA" id="ARBA00023242"/>
    </source>
</evidence>
<dbReference type="OMA" id="ILPTCIN"/>
<dbReference type="GO" id="GO:0071038">
    <property type="term" value="P:TRAMP-dependent tRNA surveillance pathway"/>
    <property type="evidence" value="ECO:0007669"/>
    <property type="project" value="EnsemblFungi"/>
</dbReference>
<evidence type="ECO:0000256" key="4">
    <source>
        <dbReference type="ARBA" id="ARBA00022490"/>
    </source>
</evidence>